<reference evidence="1 2" key="1">
    <citation type="submission" date="2017-12" db="EMBL/GenBank/DDBJ databases">
        <title>Phylogenetic diversity of female urinary microbiome.</title>
        <authorList>
            <person name="Thomas-White K."/>
            <person name="Wolfe A.J."/>
        </authorList>
    </citation>
    <scope>NUCLEOTIDE SEQUENCE [LARGE SCALE GENOMIC DNA]</scope>
    <source>
        <strain evidence="1 2">UMB0777</strain>
    </source>
</reference>
<gene>
    <name evidence="1" type="ORF">CYJ73_23215</name>
</gene>
<dbReference type="EMBL" id="PKJC01000030">
    <property type="protein sequence ID" value="PKZ63185.1"/>
    <property type="molecule type" value="Genomic_DNA"/>
</dbReference>
<name>A0A2I1R227_9ACTN</name>
<evidence type="ECO:0000313" key="2">
    <source>
        <dbReference type="Proteomes" id="UP000234662"/>
    </source>
</evidence>
<dbReference type="Proteomes" id="UP000234662">
    <property type="component" value="Unassembled WGS sequence"/>
</dbReference>
<evidence type="ECO:0008006" key="3">
    <source>
        <dbReference type="Google" id="ProtNLM"/>
    </source>
</evidence>
<dbReference type="RefSeq" id="WP_101822624.1">
    <property type="nucleotide sequence ID" value="NZ_PKJC01000030.1"/>
</dbReference>
<protein>
    <recommendedName>
        <fullName evidence="3">Condensation domain-containing protein</fullName>
    </recommendedName>
</protein>
<dbReference type="STRING" id="2055.BCM27_18875"/>
<proteinExistence type="predicted"/>
<accession>A0A2I1R227</accession>
<dbReference type="AlphaFoldDB" id="A0A2I1R227"/>
<organism evidence="1 2">
    <name type="scientific">Gordonia terrae</name>
    <dbReference type="NCBI Taxonomy" id="2055"/>
    <lineage>
        <taxon>Bacteria</taxon>
        <taxon>Bacillati</taxon>
        <taxon>Actinomycetota</taxon>
        <taxon>Actinomycetes</taxon>
        <taxon>Mycobacteriales</taxon>
        <taxon>Gordoniaceae</taxon>
        <taxon>Gordonia</taxon>
    </lineage>
</organism>
<evidence type="ECO:0000313" key="1">
    <source>
        <dbReference type="EMBL" id="PKZ63185.1"/>
    </source>
</evidence>
<comment type="caution">
    <text evidence="1">The sequence shown here is derived from an EMBL/GenBank/DDBJ whole genome shotgun (WGS) entry which is preliminary data.</text>
</comment>
<sequence>MLRSRESRAAGVQRASVLDRALATSRTISVTGPMAPLDLEVVRTRLTRAWTPASRLTLVPDPASASWRHDVETRPEVVERPDLADLPVGDLMTRLRNRPEPLPRLEVLVCGQWLVIDHTHGMGDGRLGVEQIAGVASRHDFPMTERFERSLPSDAAWRALRRHVLRHPRRLREIARLRADNAASTTEAPLRTIDDWHSTRCAVTAAMRPGQTAELKRAIADTGVRMSSAAVTVALWRAALSAQGVSLDDRTQILFDCRRYLDAEHAEDHGNFAVGIPLQFPPDATPTQVGDRIRAVAESGWPAAILAAGELRARLRPSTSGAETAPPSRTDVPDRLRLSVSDLGRIGIFGDLPWEPASASHHLFAYVEPDGPDAASMLVSEIDGSRSFTTTFCSDFVGRPVIEAALDHLCEDPVSLLDQLLTRS</sequence>